<dbReference type="Proteomes" id="UP000175691">
    <property type="component" value="Unassembled WGS sequence"/>
</dbReference>
<dbReference type="InterPro" id="IPR038591">
    <property type="entry name" value="NolW-like_sf"/>
</dbReference>
<sequence>MSERYIFNKTRLGRNHKSLWLGSSAIALVMLKMLSAPVMAQEQETVLLDPYAEAERIFTSTLNNIDFSREAGNLAVTTIEFDNDKFSPQLLEAQGKLTITLPKTELSDDQLVELDVVQFGTEVQSIETFQDADSASLVISYQGTVLARHRKQGNTLRIEIQPMTEEELAELDKDPEYSGKPISLDFQDVPVRQVLQIIAQTNGFNLVTTDTVTGNVTIRLEGVPWDQALAMILKIKGLDKRMEGNILLVAPAEELTARETAQLQSNKQVKDLAPLTTANITVNYAKAESLAQILKSADGGILSERGSVTVDDRTNTLLLKDNQASIDEAREVVNALDIPVKQVLIESRMVTVRDNVDEALGVRWGFTSTTSDGAVSGSIEGADSAAGGILPSIANRMNVNLPVSGENAARIGFQIADLVDGNILDLELSALESENKGEIIASPRITVANQHEAYIEQGTEIPYVQAASSGATSVEFKKAVLSLKVTPHITPDNRIILDLVVTQDTRGETVETSTGPAVAIDTQEIKTQVLVDNGETVVLGGIFQQTSTSDVSKVPLFGDLPVVGNLFKRNASIYQKRELLIFVTPKIVVESL</sequence>
<dbReference type="InterPro" id="IPR004845">
    <property type="entry name" value="T2SS_GspD_CS"/>
</dbReference>
<evidence type="ECO:0000259" key="9">
    <source>
        <dbReference type="SMART" id="SM00965"/>
    </source>
</evidence>
<proteinExistence type="inferred from homology"/>
<evidence type="ECO:0000313" key="10">
    <source>
        <dbReference type="EMBL" id="OFC69721.1"/>
    </source>
</evidence>
<dbReference type="GO" id="GO:0009306">
    <property type="term" value="P:protein secretion"/>
    <property type="evidence" value="ECO:0007669"/>
    <property type="project" value="InterPro"/>
</dbReference>
<dbReference type="AlphaFoldDB" id="A0A1E7Z8E9"/>
<accession>A0A1E7Z8E9</accession>
<keyword evidence="4" id="KW-0732">Signal</keyword>
<gene>
    <name evidence="10" type="ORF">BFC18_16780</name>
</gene>
<dbReference type="OrthoDB" id="9775455at2"/>
<dbReference type="Pfam" id="PF07660">
    <property type="entry name" value="STN"/>
    <property type="match status" value="1"/>
</dbReference>
<evidence type="ECO:0000256" key="8">
    <source>
        <dbReference type="RuleBase" id="RU004004"/>
    </source>
</evidence>
<dbReference type="InterPro" id="IPR011662">
    <property type="entry name" value="Secretin/TonB_short_N"/>
</dbReference>
<dbReference type="SMART" id="SM00965">
    <property type="entry name" value="STN"/>
    <property type="match status" value="1"/>
</dbReference>
<evidence type="ECO:0000313" key="11">
    <source>
        <dbReference type="Proteomes" id="UP000175691"/>
    </source>
</evidence>
<dbReference type="NCBIfam" id="TIGR02515">
    <property type="entry name" value="IV_pilus_PilQ"/>
    <property type="match status" value="1"/>
</dbReference>
<evidence type="ECO:0000256" key="6">
    <source>
        <dbReference type="ARBA" id="ARBA00023136"/>
    </source>
</evidence>
<dbReference type="Pfam" id="PF00263">
    <property type="entry name" value="Secretin"/>
    <property type="match status" value="1"/>
</dbReference>
<keyword evidence="11" id="KW-1185">Reference proteome</keyword>
<evidence type="ECO:0000256" key="7">
    <source>
        <dbReference type="ARBA" id="ARBA00023237"/>
    </source>
</evidence>
<dbReference type="GO" id="GO:0009279">
    <property type="term" value="C:cell outer membrane"/>
    <property type="evidence" value="ECO:0007669"/>
    <property type="project" value="UniProtKB-SubCell"/>
</dbReference>
<dbReference type="InterPro" id="IPR005644">
    <property type="entry name" value="NolW-like"/>
</dbReference>
<organism evidence="10 11">
    <name type="scientific">Alteromonas confluentis</name>
    <dbReference type="NCBI Taxonomy" id="1656094"/>
    <lineage>
        <taxon>Bacteria</taxon>
        <taxon>Pseudomonadati</taxon>
        <taxon>Pseudomonadota</taxon>
        <taxon>Gammaproteobacteria</taxon>
        <taxon>Alteromonadales</taxon>
        <taxon>Alteromonadaceae</taxon>
        <taxon>Alteromonas/Salinimonas group</taxon>
        <taxon>Alteromonas</taxon>
    </lineage>
</organism>
<keyword evidence="5" id="KW-0653">Protein transport</keyword>
<comment type="subcellular location">
    <subcellularLocation>
        <location evidence="1 8">Cell outer membrane</location>
    </subcellularLocation>
</comment>
<dbReference type="Pfam" id="PF11741">
    <property type="entry name" value="AMIN"/>
    <property type="match status" value="1"/>
</dbReference>
<dbReference type="Pfam" id="PF03958">
    <property type="entry name" value="Secretin_N"/>
    <property type="match status" value="1"/>
</dbReference>
<keyword evidence="3 8" id="KW-0813">Transport</keyword>
<dbReference type="InterPro" id="IPR021731">
    <property type="entry name" value="AMIN_dom"/>
</dbReference>
<evidence type="ECO:0000256" key="5">
    <source>
        <dbReference type="ARBA" id="ARBA00022927"/>
    </source>
</evidence>
<dbReference type="STRING" id="1656094.BFC18_16780"/>
<reference evidence="10 11" key="1">
    <citation type="submission" date="2016-08" db="EMBL/GenBank/DDBJ databases">
        <authorList>
            <person name="Seilhamer J.J."/>
        </authorList>
    </citation>
    <scope>NUCLEOTIDE SEQUENCE [LARGE SCALE GENOMIC DNA]</scope>
    <source>
        <strain evidence="10 11">KCTC 42603</strain>
    </source>
</reference>
<dbReference type="Gene3D" id="3.30.1370.120">
    <property type="match status" value="1"/>
</dbReference>
<dbReference type="InterPro" id="IPR051808">
    <property type="entry name" value="Type_IV_pilus_biogenesis"/>
</dbReference>
<evidence type="ECO:0000256" key="2">
    <source>
        <dbReference type="ARBA" id="ARBA00006304"/>
    </source>
</evidence>
<dbReference type="RefSeq" id="WP_070126519.1">
    <property type="nucleotide sequence ID" value="NZ_MDHN01000037.1"/>
</dbReference>
<dbReference type="PROSITE" id="PS00875">
    <property type="entry name" value="T2SP_D"/>
    <property type="match status" value="1"/>
</dbReference>
<feature type="domain" description="Secretin/TonB short N-terminal" evidence="9">
    <location>
        <begin position="204"/>
        <end position="252"/>
    </location>
</feature>
<protein>
    <submittedName>
        <fullName evidence="10">Secretin</fullName>
    </submittedName>
</protein>
<dbReference type="PRINTS" id="PR00811">
    <property type="entry name" value="BCTERIALGSPD"/>
</dbReference>
<dbReference type="InterPro" id="IPR004846">
    <property type="entry name" value="T2SS/T3SS_dom"/>
</dbReference>
<dbReference type="InterPro" id="IPR001775">
    <property type="entry name" value="GspD/PilQ"/>
</dbReference>
<comment type="similarity">
    <text evidence="2">Belongs to the bacterial secretin family. PilQ subfamily.</text>
</comment>
<dbReference type="InterPro" id="IPR013355">
    <property type="entry name" value="Pilus_4_PilQ"/>
</dbReference>
<keyword evidence="7" id="KW-0998">Cell outer membrane</keyword>
<dbReference type="EMBL" id="MDHN01000037">
    <property type="protein sequence ID" value="OFC69721.1"/>
    <property type="molecule type" value="Genomic_DNA"/>
</dbReference>
<name>A0A1E7Z8E9_9ALTE</name>
<dbReference type="PANTHER" id="PTHR30604:SF1">
    <property type="entry name" value="DNA UTILIZATION PROTEIN HOFQ"/>
    <property type="match status" value="1"/>
</dbReference>
<evidence type="ECO:0000256" key="3">
    <source>
        <dbReference type="ARBA" id="ARBA00022448"/>
    </source>
</evidence>
<evidence type="ECO:0000256" key="1">
    <source>
        <dbReference type="ARBA" id="ARBA00004442"/>
    </source>
</evidence>
<evidence type="ECO:0000256" key="4">
    <source>
        <dbReference type="ARBA" id="ARBA00022729"/>
    </source>
</evidence>
<dbReference type="Gene3D" id="2.60.40.3470">
    <property type="match status" value="1"/>
</dbReference>
<keyword evidence="6" id="KW-0472">Membrane</keyword>
<dbReference type="Gene3D" id="3.30.1370.130">
    <property type="match status" value="1"/>
</dbReference>
<dbReference type="PANTHER" id="PTHR30604">
    <property type="entry name" value="PROTEIN TRANSPORT PROTEIN HOFQ"/>
    <property type="match status" value="1"/>
</dbReference>
<comment type="caution">
    <text evidence="10">The sequence shown here is derived from an EMBL/GenBank/DDBJ whole genome shotgun (WGS) entry which is preliminary data.</text>
</comment>